<name>A0A323VD20_9ACTN</name>
<dbReference type="Pfam" id="PF12974">
    <property type="entry name" value="Phosphonate-bd"/>
    <property type="match status" value="1"/>
</dbReference>
<gene>
    <name evidence="4" type="ORF">DMO24_03175</name>
</gene>
<organism evidence="4 5">
    <name type="scientific">Modestobacter versicolor</name>
    <dbReference type="NCBI Taxonomy" id="429133"/>
    <lineage>
        <taxon>Bacteria</taxon>
        <taxon>Bacillati</taxon>
        <taxon>Actinomycetota</taxon>
        <taxon>Actinomycetes</taxon>
        <taxon>Geodermatophilales</taxon>
        <taxon>Geodermatophilaceae</taxon>
        <taxon>Modestobacter</taxon>
    </lineage>
</organism>
<protein>
    <submittedName>
        <fullName evidence="4">Putative selenate ABC transporter substrate-binding protein</fullName>
    </submittedName>
</protein>
<dbReference type="Gene3D" id="3.40.190.10">
    <property type="entry name" value="Periplasmic binding protein-like II"/>
    <property type="match status" value="2"/>
</dbReference>
<feature type="compositionally biased region" description="Gly residues" evidence="3">
    <location>
        <begin position="48"/>
        <end position="57"/>
    </location>
</feature>
<dbReference type="GO" id="GO:0043190">
    <property type="term" value="C:ATP-binding cassette (ABC) transporter complex"/>
    <property type="evidence" value="ECO:0007669"/>
    <property type="project" value="InterPro"/>
</dbReference>
<dbReference type="PANTHER" id="PTHR35841:SF1">
    <property type="entry name" value="PHOSPHONATES-BINDING PERIPLASMIC PROTEIN"/>
    <property type="match status" value="1"/>
</dbReference>
<dbReference type="GO" id="GO:0055085">
    <property type="term" value="P:transmembrane transport"/>
    <property type="evidence" value="ECO:0007669"/>
    <property type="project" value="InterPro"/>
</dbReference>
<dbReference type="InterPro" id="IPR006311">
    <property type="entry name" value="TAT_signal"/>
</dbReference>
<dbReference type="SUPFAM" id="SSF53850">
    <property type="entry name" value="Periplasmic binding protein-like II"/>
    <property type="match status" value="1"/>
</dbReference>
<dbReference type="NCBIfam" id="TIGR04553">
    <property type="entry name" value="ABC_peri_selen"/>
    <property type="match status" value="1"/>
</dbReference>
<comment type="similarity">
    <text evidence="1">Belongs to the phosphate/phosphite/phosphonate binding protein family.</text>
</comment>
<evidence type="ECO:0000313" key="5">
    <source>
        <dbReference type="Proteomes" id="UP000247602"/>
    </source>
</evidence>
<dbReference type="InterPro" id="IPR030836">
    <property type="entry name" value="ABC_peri_PhnD-like"/>
</dbReference>
<sequence length="318" mass="33008">MSTRRAVRSGGLGEHVLGRRGFLAGSAAVLAATLAACGRSSPVSSSGGSTGSSGGRGTLSIGAIPDQDPEVLQRLYGTVAGSMSAALDLDVVYQPVTDYGAAVSLFRTGDLDLVWFGGLTGVQARLQTPGAEPIAQRDIDADFHSVFVVNASTGLAPADDLTPLAPLRFTYGSETSTSGRLMPAYFLQEQGVDPQGFPGGPCFSGSHDATLALVASGTYLAGVLNEQVWTSRTADGSVDPAVVEYARTPAYHDYHWLLGPQATERLGDDLAGRLTGYFTGLPADDEVLQLFGAGSFIETEPGNYTQIEEIGRALGLVS</sequence>
<dbReference type="PROSITE" id="PS51318">
    <property type="entry name" value="TAT"/>
    <property type="match status" value="1"/>
</dbReference>
<comment type="caution">
    <text evidence="4">The sequence shown here is derived from an EMBL/GenBank/DDBJ whole genome shotgun (WGS) entry which is preliminary data.</text>
</comment>
<dbReference type="EMBL" id="QKNV01000019">
    <property type="protein sequence ID" value="PZA22802.1"/>
    <property type="molecule type" value="Genomic_DNA"/>
</dbReference>
<feature type="region of interest" description="Disordered" evidence="3">
    <location>
        <begin position="39"/>
        <end position="59"/>
    </location>
</feature>
<reference evidence="4 5" key="1">
    <citation type="submission" date="2018-06" db="EMBL/GenBank/DDBJ databases">
        <title>Draft genome sequence of Modestobacter versicolor CP153-2.</title>
        <authorList>
            <person name="Gundlapally S.R."/>
        </authorList>
    </citation>
    <scope>NUCLEOTIDE SEQUENCE [LARGE SCALE GENOMIC DNA]</scope>
    <source>
        <strain evidence="4 5">CP153-2</strain>
    </source>
</reference>
<dbReference type="PANTHER" id="PTHR35841">
    <property type="entry name" value="PHOSPHONATES-BINDING PERIPLASMIC PROTEIN"/>
    <property type="match status" value="1"/>
</dbReference>
<dbReference type="InterPro" id="IPR005770">
    <property type="entry name" value="PhnD"/>
</dbReference>
<keyword evidence="2" id="KW-0732">Signal</keyword>
<evidence type="ECO:0000313" key="4">
    <source>
        <dbReference type="EMBL" id="PZA22802.1"/>
    </source>
</evidence>
<evidence type="ECO:0000256" key="1">
    <source>
        <dbReference type="ARBA" id="ARBA00007162"/>
    </source>
</evidence>
<proteinExistence type="inferred from homology"/>
<dbReference type="OrthoDB" id="9764656at2"/>
<keyword evidence="5" id="KW-1185">Reference proteome</keyword>
<dbReference type="AlphaFoldDB" id="A0A323VD20"/>
<dbReference type="Proteomes" id="UP000247602">
    <property type="component" value="Unassembled WGS sequence"/>
</dbReference>
<dbReference type="NCBIfam" id="TIGR01098">
    <property type="entry name" value="3A0109s03R"/>
    <property type="match status" value="1"/>
</dbReference>
<evidence type="ECO:0000256" key="2">
    <source>
        <dbReference type="ARBA" id="ARBA00022729"/>
    </source>
</evidence>
<evidence type="ECO:0000256" key="3">
    <source>
        <dbReference type="SAM" id="MobiDB-lite"/>
    </source>
</evidence>
<accession>A0A323VD20</accession>